<gene>
    <name evidence="1" type="ORF">CO026_02360</name>
</gene>
<sequence>MEAQRTNPANWDTARVTREIPSLSAKIGNRNQKPKWGRREGENVIAKKTNTRVFAFGIDSN</sequence>
<organism evidence="1 2">
    <name type="scientific">Candidatus Kaiserbacteria bacterium CG_4_9_14_0_2_um_filter_41_32</name>
    <dbReference type="NCBI Taxonomy" id="1974601"/>
    <lineage>
        <taxon>Bacteria</taxon>
        <taxon>Candidatus Kaiseribacteriota</taxon>
    </lineage>
</organism>
<dbReference type="Proteomes" id="UP000230391">
    <property type="component" value="Unassembled WGS sequence"/>
</dbReference>
<accession>A0A2M8FEJ7</accession>
<reference evidence="2" key="1">
    <citation type="submission" date="2017-09" db="EMBL/GenBank/DDBJ databases">
        <title>Depth-based differentiation of microbial function through sediment-hosted aquifers and enrichment of novel symbionts in the deep terrestrial subsurface.</title>
        <authorList>
            <person name="Probst A.J."/>
            <person name="Ladd B."/>
            <person name="Jarett J.K."/>
            <person name="Geller-Mcgrath D.E."/>
            <person name="Sieber C.M.K."/>
            <person name="Emerson J.B."/>
            <person name="Anantharaman K."/>
            <person name="Thomas B.C."/>
            <person name="Malmstrom R."/>
            <person name="Stieglmeier M."/>
            <person name="Klingl A."/>
            <person name="Woyke T."/>
            <person name="Ryan C.M."/>
            <person name="Banfield J.F."/>
        </authorList>
    </citation>
    <scope>NUCLEOTIDE SEQUENCE [LARGE SCALE GENOMIC DNA]</scope>
</reference>
<proteinExistence type="predicted"/>
<protein>
    <submittedName>
        <fullName evidence="1">Uncharacterized protein</fullName>
    </submittedName>
</protein>
<evidence type="ECO:0000313" key="1">
    <source>
        <dbReference type="EMBL" id="PJC56060.1"/>
    </source>
</evidence>
<dbReference type="EMBL" id="PFRD01000086">
    <property type="protein sequence ID" value="PJC56060.1"/>
    <property type="molecule type" value="Genomic_DNA"/>
</dbReference>
<dbReference type="AlphaFoldDB" id="A0A2M8FEJ7"/>
<name>A0A2M8FEJ7_9BACT</name>
<comment type="caution">
    <text evidence="1">The sequence shown here is derived from an EMBL/GenBank/DDBJ whole genome shotgun (WGS) entry which is preliminary data.</text>
</comment>
<evidence type="ECO:0000313" key="2">
    <source>
        <dbReference type="Proteomes" id="UP000230391"/>
    </source>
</evidence>